<dbReference type="GO" id="GO:0005886">
    <property type="term" value="C:plasma membrane"/>
    <property type="evidence" value="ECO:0007669"/>
    <property type="project" value="UniProtKB-SubCell"/>
</dbReference>
<feature type="region of interest" description="Disordered" evidence="8">
    <location>
        <begin position="224"/>
        <end position="249"/>
    </location>
</feature>
<keyword evidence="6" id="KW-0472">Membrane</keyword>
<dbReference type="Proteomes" id="UP001346149">
    <property type="component" value="Unassembled WGS sequence"/>
</dbReference>
<keyword evidence="5" id="KW-1003">Cell membrane</keyword>
<dbReference type="PANTHER" id="PTHR33541">
    <property type="entry name" value="PROTEIN BIG GRAIN 1-LIKE A-RELATED"/>
    <property type="match status" value="1"/>
</dbReference>
<dbReference type="PANTHER" id="PTHR33541:SF12">
    <property type="entry name" value="PROTEIN BIG GRAIN 1-LIKE A"/>
    <property type="match status" value="1"/>
</dbReference>
<sequence>MQRPSFSSTLLERIYRSMDEEADAIPSDPKSLQQDCNCIIAARPWRVDQEPSGDEILRACLVGDEKKILEHDLLFSSKSSSSFSGSSSTSDVESIGSGRWSRLTLSSFLIPPSRATNFVSATRLEKSSRLEKFMGNYRQRTLKRTSLSERPRTSKPPLIDAYEAQASARLQIDGSSVAKPKQRPLKIYETIKKVKQPVSPGGLLSSFIDSLFAAAGNAKKLKSSLRSNKKGSPVLAAAEQKGRHGSATRRTVRFSPTPVSLVMPEDLKPYRHNRCLYDLPNYRSSLTLAAALSNRKARRSPPVGRKLREDAHAWSVEKVEREFIRDYYRNHKRWRSRGWESYRSFGGCSHHIAHDNDEKEQDEYKWSCSSSDLFELDHPRYSEELPVHETTRVRKNIAIVDELMMMV</sequence>
<evidence type="ECO:0000256" key="7">
    <source>
        <dbReference type="ARBA" id="ARBA00023294"/>
    </source>
</evidence>
<dbReference type="EMBL" id="JAXQNO010000019">
    <property type="protein sequence ID" value="KAK4775261.1"/>
    <property type="molecule type" value="Genomic_DNA"/>
</dbReference>
<comment type="caution">
    <text evidence="9">The sequence shown here is derived from an EMBL/GenBank/DDBJ whole genome shotgun (WGS) entry which is preliminary data.</text>
</comment>
<comment type="similarity">
    <text evidence="3">Belongs to the BIG GRAIN 1 (BG1) plant protein family.</text>
</comment>
<comment type="subcellular location">
    <subcellularLocation>
        <location evidence="2">Cell membrane</location>
    </subcellularLocation>
</comment>
<evidence type="ECO:0000313" key="9">
    <source>
        <dbReference type="EMBL" id="KAK4775261.1"/>
    </source>
</evidence>
<keyword evidence="4" id="KW-0813">Transport</keyword>
<proteinExistence type="inferred from homology"/>
<gene>
    <name evidence="9" type="ORF">SAY86_010196</name>
</gene>
<evidence type="ECO:0000256" key="8">
    <source>
        <dbReference type="SAM" id="MobiDB-lite"/>
    </source>
</evidence>
<evidence type="ECO:0000256" key="3">
    <source>
        <dbReference type="ARBA" id="ARBA00010067"/>
    </source>
</evidence>
<name>A0AAN7QRW6_TRANT</name>
<dbReference type="InterPro" id="IPR039621">
    <property type="entry name" value="BG1-like"/>
</dbReference>
<evidence type="ECO:0000256" key="1">
    <source>
        <dbReference type="ARBA" id="ARBA00002281"/>
    </source>
</evidence>
<accession>A0AAN7QRW6</accession>
<keyword evidence="10" id="KW-1185">Reference proteome</keyword>
<reference evidence="9 10" key="1">
    <citation type="journal article" date="2023" name="Hortic Res">
        <title>Pangenome of water caltrop reveals structural variations and asymmetric subgenome divergence after allopolyploidization.</title>
        <authorList>
            <person name="Zhang X."/>
            <person name="Chen Y."/>
            <person name="Wang L."/>
            <person name="Yuan Y."/>
            <person name="Fang M."/>
            <person name="Shi L."/>
            <person name="Lu R."/>
            <person name="Comes H.P."/>
            <person name="Ma Y."/>
            <person name="Chen Y."/>
            <person name="Huang G."/>
            <person name="Zhou Y."/>
            <person name="Zheng Z."/>
            <person name="Qiu Y."/>
        </authorList>
    </citation>
    <scope>NUCLEOTIDE SEQUENCE [LARGE SCALE GENOMIC DNA]</scope>
    <source>
        <strain evidence="9">F231</strain>
    </source>
</reference>
<evidence type="ECO:0000256" key="2">
    <source>
        <dbReference type="ARBA" id="ARBA00004236"/>
    </source>
</evidence>
<evidence type="ECO:0000256" key="6">
    <source>
        <dbReference type="ARBA" id="ARBA00023136"/>
    </source>
</evidence>
<keyword evidence="7" id="KW-0927">Auxin signaling pathway</keyword>
<evidence type="ECO:0000256" key="4">
    <source>
        <dbReference type="ARBA" id="ARBA00022448"/>
    </source>
</evidence>
<dbReference type="GO" id="GO:0009734">
    <property type="term" value="P:auxin-activated signaling pathway"/>
    <property type="evidence" value="ECO:0007669"/>
    <property type="project" value="UniProtKB-KW"/>
</dbReference>
<evidence type="ECO:0000313" key="10">
    <source>
        <dbReference type="Proteomes" id="UP001346149"/>
    </source>
</evidence>
<protein>
    <submittedName>
        <fullName evidence="9">Uncharacterized protein</fullName>
    </submittedName>
</protein>
<comment type="function">
    <text evidence="1">Involved in auxin transport. Regulator of the auxin signaling pathway.</text>
</comment>
<organism evidence="9 10">
    <name type="scientific">Trapa natans</name>
    <name type="common">Water chestnut</name>
    <dbReference type="NCBI Taxonomy" id="22666"/>
    <lineage>
        <taxon>Eukaryota</taxon>
        <taxon>Viridiplantae</taxon>
        <taxon>Streptophyta</taxon>
        <taxon>Embryophyta</taxon>
        <taxon>Tracheophyta</taxon>
        <taxon>Spermatophyta</taxon>
        <taxon>Magnoliopsida</taxon>
        <taxon>eudicotyledons</taxon>
        <taxon>Gunneridae</taxon>
        <taxon>Pentapetalae</taxon>
        <taxon>rosids</taxon>
        <taxon>malvids</taxon>
        <taxon>Myrtales</taxon>
        <taxon>Lythraceae</taxon>
        <taxon>Trapa</taxon>
    </lineage>
</organism>
<evidence type="ECO:0000256" key="5">
    <source>
        <dbReference type="ARBA" id="ARBA00022475"/>
    </source>
</evidence>
<dbReference type="AlphaFoldDB" id="A0AAN7QRW6"/>